<protein>
    <submittedName>
        <fullName evidence="1">Uncharacterized protein</fullName>
    </submittedName>
</protein>
<keyword evidence="2" id="KW-1185">Reference proteome</keyword>
<organism evidence="1 2">
    <name type="scientific">Streptomyces hazeniae</name>
    <dbReference type="NCBI Taxonomy" id="3075538"/>
    <lineage>
        <taxon>Bacteria</taxon>
        <taxon>Bacillati</taxon>
        <taxon>Actinomycetota</taxon>
        <taxon>Actinomycetes</taxon>
        <taxon>Kitasatosporales</taxon>
        <taxon>Streptomycetaceae</taxon>
        <taxon>Streptomyces</taxon>
    </lineage>
</organism>
<sequence>MTSEDVDTFRTMFMFSPPDDQPTGWSLTFEGFADALRTREADAPTEQWSGVFSGETLSFIYTTTAGGEAEGMASVEPNGVSIDGCTCTEAAEFVHWLQAAVIPPDAPVQVNMTEGVEWELPAIELPRDQQEPLRDVLTGRLREILDHEEEHLG</sequence>
<accession>A0ABU2NTA1</accession>
<dbReference type="EMBL" id="JAVREQ010000013">
    <property type="protein sequence ID" value="MDT0380214.1"/>
    <property type="molecule type" value="Genomic_DNA"/>
</dbReference>
<evidence type="ECO:0000313" key="2">
    <source>
        <dbReference type="Proteomes" id="UP001183414"/>
    </source>
</evidence>
<reference evidence="2" key="1">
    <citation type="submission" date="2023-07" db="EMBL/GenBank/DDBJ databases">
        <title>30 novel species of actinomycetes from the DSMZ collection.</title>
        <authorList>
            <person name="Nouioui I."/>
        </authorList>
    </citation>
    <scope>NUCLEOTIDE SEQUENCE [LARGE SCALE GENOMIC DNA]</scope>
    <source>
        <strain evidence="2">DSM 42041</strain>
    </source>
</reference>
<evidence type="ECO:0000313" key="1">
    <source>
        <dbReference type="EMBL" id="MDT0380214.1"/>
    </source>
</evidence>
<gene>
    <name evidence="1" type="ORF">RM572_15755</name>
</gene>
<name>A0ABU2NTA1_9ACTN</name>
<proteinExistence type="predicted"/>
<comment type="caution">
    <text evidence="1">The sequence shown here is derived from an EMBL/GenBank/DDBJ whole genome shotgun (WGS) entry which is preliminary data.</text>
</comment>
<dbReference type="Proteomes" id="UP001183414">
    <property type="component" value="Unassembled WGS sequence"/>
</dbReference>
<dbReference type="RefSeq" id="WP_311673980.1">
    <property type="nucleotide sequence ID" value="NZ_JAVREQ010000013.1"/>
</dbReference>